<dbReference type="PANTHER" id="PTHR10492">
    <property type="match status" value="1"/>
</dbReference>
<dbReference type="Proteomes" id="UP000327439">
    <property type="component" value="Chromosome A08"/>
</dbReference>
<dbReference type="InterPro" id="IPR049163">
    <property type="entry name" value="Pif1-like_2B_dom"/>
</dbReference>
<protein>
    <recommendedName>
        <fullName evidence="1">DNA helicase Pif1-like 2B domain-containing protein</fullName>
    </recommendedName>
</protein>
<gene>
    <name evidence="2" type="ORF">ES319_A08G214000v1</name>
</gene>
<feature type="domain" description="DNA helicase Pif1-like 2B" evidence="1">
    <location>
        <begin position="37"/>
        <end position="81"/>
    </location>
</feature>
<dbReference type="OrthoDB" id="1002436at2759"/>
<organism evidence="2 3">
    <name type="scientific">Gossypium barbadense</name>
    <name type="common">Sea Island cotton</name>
    <name type="synonym">Hibiscus barbadensis</name>
    <dbReference type="NCBI Taxonomy" id="3634"/>
    <lineage>
        <taxon>Eukaryota</taxon>
        <taxon>Viridiplantae</taxon>
        <taxon>Streptophyta</taxon>
        <taxon>Embryophyta</taxon>
        <taxon>Tracheophyta</taxon>
        <taxon>Spermatophyta</taxon>
        <taxon>Magnoliopsida</taxon>
        <taxon>eudicotyledons</taxon>
        <taxon>Gunneridae</taxon>
        <taxon>Pentapetalae</taxon>
        <taxon>rosids</taxon>
        <taxon>malvids</taxon>
        <taxon>Malvales</taxon>
        <taxon>Malvaceae</taxon>
        <taxon>Malvoideae</taxon>
        <taxon>Gossypium</taxon>
    </lineage>
</organism>
<dbReference type="AlphaFoldDB" id="A0A5J5UUZ3"/>
<dbReference type="EMBL" id="CM018209">
    <property type="protein sequence ID" value="KAB2071332.1"/>
    <property type="molecule type" value="Genomic_DNA"/>
</dbReference>
<evidence type="ECO:0000259" key="1">
    <source>
        <dbReference type="Pfam" id="PF21530"/>
    </source>
</evidence>
<name>A0A5J5UUZ3_GOSBA</name>
<dbReference type="PANTHER" id="PTHR10492:SF57">
    <property type="entry name" value="ATP-DEPENDENT DNA HELICASE"/>
    <property type="match status" value="1"/>
</dbReference>
<keyword evidence="3" id="KW-1185">Reference proteome</keyword>
<sequence>KIKEVFNLQNIYVEKINEKLLNMFSIVDDTNNNYPKELLNTFLPNGFPPHKLILKVNYPIILLRNLDPSNSLCNGTRMVINNGIIRSYFSVKKILKTGINVEKTCIF</sequence>
<evidence type="ECO:0000313" key="3">
    <source>
        <dbReference type="Proteomes" id="UP000327439"/>
    </source>
</evidence>
<dbReference type="Pfam" id="PF21530">
    <property type="entry name" value="Pif1_2B_dom"/>
    <property type="match status" value="1"/>
</dbReference>
<feature type="non-terminal residue" evidence="2">
    <location>
        <position position="1"/>
    </location>
</feature>
<reference evidence="3" key="1">
    <citation type="journal article" date="2020" name="Nat. Genet.">
        <title>Genomic diversifications of five Gossypium allopolyploid species and their impact on cotton improvement.</title>
        <authorList>
            <person name="Chen Z.J."/>
            <person name="Sreedasyam A."/>
            <person name="Ando A."/>
            <person name="Song Q."/>
            <person name="De Santiago L.M."/>
            <person name="Hulse-Kemp A.M."/>
            <person name="Ding M."/>
            <person name="Ye W."/>
            <person name="Kirkbride R.C."/>
            <person name="Jenkins J."/>
            <person name="Plott C."/>
            <person name="Lovell J."/>
            <person name="Lin Y.M."/>
            <person name="Vaughn R."/>
            <person name="Liu B."/>
            <person name="Simpson S."/>
            <person name="Scheffler B.E."/>
            <person name="Wen L."/>
            <person name="Saski C.A."/>
            <person name="Grover C.E."/>
            <person name="Hu G."/>
            <person name="Conover J.L."/>
            <person name="Carlson J.W."/>
            <person name="Shu S."/>
            <person name="Boston L.B."/>
            <person name="Williams M."/>
            <person name="Peterson D.G."/>
            <person name="McGee K."/>
            <person name="Jones D.C."/>
            <person name="Wendel J.F."/>
            <person name="Stelly D.M."/>
            <person name="Grimwood J."/>
            <person name="Schmutz J."/>
        </authorList>
    </citation>
    <scope>NUCLEOTIDE SEQUENCE [LARGE SCALE GENOMIC DNA]</scope>
    <source>
        <strain evidence="3">cv. 3-79</strain>
    </source>
</reference>
<evidence type="ECO:0000313" key="2">
    <source>
        <dbReference type="EMBL" id="KAB2071332.1"/>
    </source>
</evidence>
<accession>A0A5J5UUZ3</accession>
<proteinExistence type="predicted"/>